<dbReference type="KEGG" id="dpg:DESPIGER_1301"/>
<dbReference type="RefSeq" id="WP_072334535.1">
    <property type="nucleotide sequence ID" value="NZ_CALJDE010000047.1"/>
</dbReference>
<gene>
    <name evidence="3" type="ORF">DESPIGER_1301</name>
</gene>
<keyword evidence="1" id="KW-0175">Coiled coil</keyword>
<dbReference type="Proteomes" id="UP000186323">
    <property type="component" value="Chromosome I"/>
</dbReference>
<evidence type="ECO:0000256" key="1">
    <source>
        <dbReference type="SAM" id="Coils"/>
    </source>
</evidence>
<dbReference type="AlphaFoldDB" id="A0A1K1LEM1"/>
<protein>
    <submittedName>
        <fullName evidence="3">Uncharacterized protein</fullName>
    </submittedName>
</protein>
<evidence type="ECO:0000256" key="2">
    <source>
        <dbReference type="SAM" id="Phobius"/>
    </source>
</evidence>
<evidence type="ECO:0000313" key="4">
    <source>
        <dbReference type="Proteomes" id="UP000186323"/>
    </source>
</evidence>
<proteinExistence type="predicted"/>
<feature type="transmembrane region" description="Helical" evidence="2">
    <location>
        <begin position="6"/>
        <end position="25"/>
    </location>
</feature>
<keyword evidence="2" id="KW-1133">Transmembrane helix</keyword>
<dbReference type="OrthoDB" id="5460400at2"/>
<name>A0A1K1LEM1_9BACT</name>
<keyword evidence="2" id="KW-0472">Membrane</keyword>
<reference evidence="4" key="1">
    <citation type="submission" date="2016-10" db="EMBL/GenBank/DDBJ databases">
        <authorList>
            <person name="Wegmann U."/>
        </authorList>
    </citation>
    <scope>NUCLEOTIDE SEQUENCE [LARGE SCALE GENOMIC DNA]</scope>
</reference>
<keyword evidence="2" id="KW-0812">Transmembrane</keyword>
<dbReference type="EMBL" id="LT630450">
    <property type="protein sequence ID" value="SFV73151.1"/>
    <property type="molecule type" value="Genomic_DNA"/>
</dbReference>
<accession>A0A1K1LEM1</accession>
<keyword evidence="4" id="KW-1185">Reference proteome</keyword>
<feature type="coiled-coil region" evidence="1">
    <location>
        <begin position="47"/>
        <end position="78"/>
    </location>
</feature>
<evidence type="ECO:0000313" key="3">
    <source>
        <dbReference type="EMBL" id="SFV73151.1"/>
    </source>
</evidence>
<sequence length="84" mass="8922">MNNGLKYGLFFLGGLALGVVGTVAVTRGKLDLKPLATDLVSRGMDMKDAIMSKVEAVREDMEDLAAEARQAADKRKAEAADPQA</sequence>
<organism evidence="3 4">
    <name type="scientific">Desulfovibrio piger</name>
    <dbReference type="NCBI Taxonomy" id="901"/>
    <lineage>
        <taxon>Bacteria</taxon>
        <taxon>Pseudomonadati</taxon>
        <taxon>Thermodesulfobacteriota</taxon>
        <taxon>Desulfovibrionia</taxon>
        <taxon>Desulfovibrionales</taxon>
        <taxon>Desulfovibrionaceae</taxon>
        <taxon>Desulfovibrio</taxon>
    </lineage>
</organism>